<comment type="caution">
    <text evidence="1">The sequence shown here is derived from an EMBL/GenBank/DDBJ whole genome shotgun (WGS) entry which is preliminary data.</text>
</comment>
<organism evidence="1 2">
    <name type="scientific">Parabacteroides distasonis</name>
    <dbReference type="NCBI Taxonomy" id="823"/>
    <lineage>
        <taxon>Bacteria</taxon>
        <taxon>Pseudomonadati</taxon>
        <taxon>Bacteroidota</taxon>
        <taxon>Bacteroidia</taxon>
        <taxon>Bacteroidales</taxon>
        <taxon>Tannerellaceae</taxon>
        <taxon>Parabacteroides</taxon>
    </lineage>
</organism>
<evidence type="ECO:0000313" key="2">
    <source>
        <dbReference type="Proteomes" id="UP000095455"/>
    </source>
</evidence>
<dbReference type="EMBL" id="CYYK01000010">
    <property type="protein sequence ID" value="CUO67463.1"/>
    <property type="molecule type" value="Genomic_DNA"/>
</dbReference>
<sequence>MDKYTHKNQKEQSKKIRLYNIAIYPEECQSPERYTELFKAVKEKKSV</sequence>
<dbReference type="Proteomes" id="UP000095455">
    <property type="component" value="Unassembled WGS sequence"/>
</dbReference>
<dbReference type="AlphaFoldDB" id="A0A8D9LBE9"/>
<proteinExistence type="predicted"/>
<evidence type="ECO:0000313" key="1">
    <source>
        <dbReference type="EMBL" id="CUO67463.1"/>
    </source>
</evidence>
<gene>
    <name evidence="1" type="ORF">ERS852380_02838</name>
</gene>
<name>A0A8D9LBE9_PARDI</name>
<reference evidence="1 2" key="1">
    <citation type="submission" date="2015-09" db="EMBL/GenBank/DDBJ databases">
        <authorList>
            <consortium name="Pathogen Informatics"/>
        </authorList>
    </citation>
    <scope>NUCLEOTIDE SEQUENCE [LARGE SCALE GENOMIC DNA]</scope>
    <source>
        <strain evidence="1 2">2789STDY5608822</strain>
    </source>
</reference>
<protein>
    <submittedName>
        <fullName evidence="1">Uncharacterized protein</fullName>
    </submittedName>
</protein>
<dbReference type="RefSeq" id="WP_005856617.1">
    <property type="nucleotide sequence ID" value="NZ_BQOC01000001.1"/>
</dbReference>
<accession>A0A8D9LBE9</accession>